<name>A0A9Q5V9Q6_PISSA</name>
<dbReference type="SUPFAM" id="SSF81901">
    <property type="entry name" value="HCP-like"/>
    <property type="match status" value="2"/>
</dbReference>
<dbReference type="InterPro" id="IPR006597">
    <property type="entry name" value="Sel1-like"/>
</dbReference>
<dbReference type="RefSeq" id="WP_032126265.1">
    <property type="nucleotide sequence ID" value="NZ_CP012413.1"/>
</dbReference>
<dbReference type="PANTHER" id="PTHR45011:SF1">
    <property type="entry name" value="DAP3-BINDING CELL DEATH ENHANCER 1"/>
    <property type="match status" value="1"/>
</dbReference>
<evidence type="ECO:0000313" key="2">
    <source>
        <dbReference type="Proteomes" id="UP000422232"/>
    </source>
</evidence>
<dbReference type="SMART" id="SM00671">
    <property type="entry name" value="SEL1"/>
    <property type="match status" value="6"/>
</dbReference>
<accession>A0A9Q5V9Q6</accession>
<evidence type="ECO:0000313" key="1">
    <source>
        <dbReference type="EMBL" id="QGO06032.1"/>
    </source>
</evidence>
<dbReference type="PANTHER" id="PTHR45011">
    <property type="entry name" value="DAP3-BINDING CELL DEATH ENHANCER 1"/>
    <property type="match status" value="1"/>
</dbReference>
<dbReference type="InterPro" id="IPR052748">
    <property type="entry name" value="ISR_Activator"/>
</dbReference>
<reference evidence="1 2" key="1">
    <citation type="submission" date="2019-04" db="EMBL/GenBank/DDBJ databases">
        <title>Complete genome sequencing of Piscirickettsia salmonis strain Psal-009.</title>
        <authorList>
            <person name="Schober I."/>
            <person name="Bunk B."/>
            <person name="Sproer C."/>
            <person name="Carril G.P."/>
            <person name="Riedel T."/>
            <person name="Flores-Herrera P.A."/>
            <person name="Nourdin-Galindo G."/>
            <person name="Marshall S.H."/>
            <person name="Overmann J."/>
        </authorList>
    </citation>
    <scope>NUCLEOTIDE SEQUENCE [LARGE SCALE GENOMIC DNA]</scope>
    <source>
        <strain evidence="1 2">Psal-009</strain>
    </source>
</reference>
<dbReference type="Proteomes" id="UP000422232">
    <property type="component" value="Chromosome"/>
</dbReference>
<sequence>MSQICNLEQQAKHGDANAQYMLALKYIEQEQLDKAFEVALAAAKYGHREARFYIGNSLFYGRGIEIDQERSIFWYLKAAQQGHLAAMMRVAQIFDYGCGQKEDKEEAAHWYSIAAKRGYVAAQSRLGDLYVSGQGVRQDEVQAFHWYLRAARSEGDGFINAMKVALCYEVGIGIRQNIEMAVRWYRIAAEKGHADAAFYLDKLKRAIKRYYLATEKAHQGNPAAQYQLGKMFEAGILVNKNKNIALAWYQRAAKQGYEEAQFAIHMIDELKTDNPFHVLSTQLEPSYVKLRKKILNNPRSITHKT</sequence>
<protein>
    <submittedName>
        <fullName evidence="1">Polar organelle development protein</fullName>
    </submittedName>
</protein>
<dbReference type="Gene3D" id="1.25.40.10">
    <property type="entry name" value="Tetratricopeptide repeat domain"/>
    <property type="match status" value="1"/>
</dbReference>
<dbReference type="GeneID" id="66741105"/>
<dbReference type="Pfam" id="PF08238">
    <property type="entry name" value="Sel1"/>
    <property type="match status" value="5"/>
</dbReference>
<dbReference type="EMBL" id="CP038908">
    <property type="protein sequence ID" value="QGO06032.1"/>
    <property type="molecule type" value="Genomic_DNA"/>
</dbReference>
<gene>
    <name evidence="1" type="primary">podJ</name>
    <name evidence="1" type="ORF">Psal009_01934</name>
</gene>
<dbReference type="AlphaFoldDB" id="A0A9Q5V9Q6"/>
<organism evidence="1 2">
    <name type="scientific">Piscirickettsia salmonis</name>
    <dbReference type="NCBI Taxonomy" id="1238"/>
    <lineage>
        <taxon>Bacteria</taxon>
        <taxon>Pseudomonadati</taxon>
        <taxon>Pseudomonadota</taxon>
        <taxon>Gammaproteobacteria</taxon>
        <taxon>Thiotrichales</taxon>
        <taxon>Piscirickettsiaceae</taxon>
        <taxon>Piscirickettsia</taxon>
    </lineage>
</organism>
<proteinExistence type="predicted"/>
<dbReference type="InterPro" id="IPR011990">
    <property type="entry name" value="TPR-like_helical_dom_sf"/>
</dbReference>
<keyword evidence="2" id="KW-1185">Reference proteome</keyword>